<comment type="caution">
    <text evidence="2">The sequence shown here is derived from an EMBL/GenBank/DDBJ whole genome shotgun (WGS) entry which is preliminary data.</text>
</comment>
<name>A0A4R5BX32_9ACTN</name>
<dbReference type="EMBL" id="SMKU01000049">
    <property type="protein sequence ID" value="TDD90749.1"/>
    <property type="molecule type" value="Genomic_DNA"/>
</dbReference>
<keyword evidence="3" id="KW-1185">Reference proteome</keyword>
<organism evidence="2 3">
    <name type="scientific">Actinomadura rubrisoli</name>
    <dbReference type="NCBI Taxonomy" id="2530368"/>
    <lineage>
        <taxon>Bacteria</taxon>
        <taxon>Bacillati</taxon>
        <taxon>Actinomycetota</taxon>
        <taxon>Actinomycetes</taxon>
        <taxon>Streptosporangiales</taxon>
        <taxon>Thermomonosporaceae</taxon>
        <taxon>Actinomadura</taxon>
    </lineage>
</organism>
<sequence length="75" mass="8036">MPPARAAPPAGRGIPGRDRRGPQAVLLGEVARPLITALGDGQGAWLEEQRERARADRLFLVIPMFVAAAIRPRTG</sequence>
<gene>
    <name evidence="2" type="ORF">E1298_12670</name>
</gene>
<protein>
    <submittedName>
        <fullName evidence="2">Uncharacterized protein</fullName>
    </submittedName>
</protein>
<evidence type="ECO:0000313" key="2">
    <source>
        <dbReference type="EMBL" id="TDD90749.1"/>
    </source>
</evidence>
<feature type="region of interest" description="Disordered" evidence="1">
    <location>
        <begin position="1"/>
        <end position="20"/>
    </location>
</feature>
<reference evidence="2 3" key="1">
    <citation type="submission" date="2019-03" db="EMBL/GenBank/DDBJ databases">
        <title>Draft genome sequences of novel Actinobacteria.</title>
        <authorList>
            <person name="Sahin N."/>
            <person name="Ay H."/>
            <person name="Saygin H."/>
        </authorList>
    </citation>
    <scope>NUCLEOTIDE SEQUENCE [LARGE SCALE GENOMIC DNA]</scope>
    <source>
        <strain evidence="2 3">H3C3</strain>
    </source>
</reference>
<evidence type="ECO:0000313" key="3">
    <source>
        <dbReference type="Proteomes" id="UP000294513"/>
    </source>
</evidence>
<dbReference type="Proteomes" id="UP000294513">
    <property type="component" value="Unassembled WGS sequence"/>
</dbReference>
<proteinExistence type="predicted"/>
<accession>A0A4R5BX32</accession>
<dbReference type="AlphaFoldDB" id="A0A4R5BX32"/>
<evidence type="ECO:0000256" key="1">
    <source>
        <dbReference type="SAM" id="MobiDB-lite"/>
    </source>
</evidence>